<dbReference type="AlphaFoldDB" id="A0A8T1FCL1"/>
<dbReference type="EMBL" id="RCML01000847">
    <property type="protein sequence ID" value="KAG2968624.1"/>
    <property type="molecule type" value="Genomic_DNA"/>
</dbReference>
<dbReference type="Proteomes" id="UP000697107">
    <property type="component" value="Unassembled WGS sequence"/>
</dbReference>
<proteinExistence type="predicted"/>
<evidence type="ECO:0000313" key="1">
    <source>
        <dbReference type="EMBL" id="KAG2968624.1"/>
    </source>
</evidence>
<evidence type="ECO:0000313" key="2">
    <source>
        <dbReference type="Proteomes" id="UP000697107"/>
    </source>
</evidence>
<sequence>MMRIRSSSRMKQTAVVRDLWRQLKAAGWELKKPTRLSRNWGYFEPRTDESELVDGPIFFTARTTVAPLTELTPGCSLSLKVAPNHSEMYTPVGSEEKTLAKIDVMKQADSQV</sequence>
<gene>
    <name evidence="1" type="ORF">PC118_g17905</name>
</gene>
<name>A0A8T1FCL1_9STRA</name>
<accession>A0A8T1FCL1</accession>
<dbReference type="VEuPathDB" id="FungiDB:PC110_g15287"/>
<reference evidence="1" key="1">
    <citation type="submission" date="2018-10" db="EMBL/GenBank/DDBJ databases">
        <title>Effector identification in a new, highly contiguous assembly of the strawberry crown rot pathogen Phytophthora cactorum.</title>
        <authorList>
            <person name="Armitage A.D."/>
            <person name="Nellist C.F."/>
            <person name="Bates H."/>
            <person name="Vickerstaff R.J."/>
            <person name="Harrison R.J."/>
        </authorList>
    </citation>
    <scope>NUCLEOTIDE SEQUENCE</scope>
    <source>
        <strain evidence="1">P415</strain>
    </source>
</reference>
<protein>
    <submittedName>
        <fullName evidence="1">Uncharacterized protein</fullName>
    </submittedName>
</protein>
<organism evidence="1 2">
    <name type="scientific">Phytophthora cactorum</name>
    <dbReference type="NCBI Taxonomy" id="29920"/>
    <lineage>
        <taxon>Eukaryota</taxon>
        <taxon>Sar</taxon>
        <taxon>Stramenopiles</taxon>
        <taxon>Oomycota</taxon>
        <taxon>Peronosporomycetes</taxon>
        <taxon>Peronosporales</taxon>
        <taxon>Peronosporaceae</taxon>
        <taxon>Phytophthora</taxon>
    </lineage>
</organism>
<comment type="caution">
    <text evidence="1">The sequence shown here is derived from an EMBL/GenBank/DDBJ whole genome shotgun (WGS) entry which is preliminary data.</text>
</comment>